<dbReference type="InterPro" id="IPR008925">
    <property type="entry name" value="aa_tRNA-synth_I_cd-bd_sf"/>
</dbReference>
<evidence type="ECO:0000259" key="12">
    <source>
        <dbReference type="Pfam" id="PF19269"/>
    </source>
</evidence>
<dbReference type="HAMAP" id="MF_00022">
    <property type="entry name" value="Glu_tRNA_synth_type1"/>
    <property type="match status" value="1"/>
</dbReference>
<dbReference type="EMBL" id="CP003468">
    <property type="protein sequence ID" value="AGS06846.1"/>
    <property type="molecule type" value="Genomic_DNA"/>
</dbReference>
<proteinExistence type="inferred from homology"/>
<dbReference type="OrthoDB" id="9807503at2"/>
<keyword evidence="14" id="KW-1185">Reference proteome</keyword>
<evidence type="ECO:0000313" key="14">
    <source>
        <dbReference type="Proteomes" id="UP000015216"/>
    </source>
</evidence>
<keyword evidence="6 10" id="KW-0547">Nucleotide-binding</keyword>
<dbReference type="NCBIfam" id="TIGR00464">
    <property type="entry name" value="gltX_bact"/>
    <property type="match status" value="1"/>
</dbReference>
<keyword evidence="5 10" id="KW-0436">Ligase</keyword>
<reference evidence="13 14" key="1">
    <citation type="journal article" date="2013" name="Curr. Biol.">
        <title>Defensive bacteriome symbiont with a drastically reduced genome.</title>
        <authorList>
            <person name="Nakabachi A."/>
            <person name="Ueoka R."/>
            <person name="Oshima K."/>
            <person name="Teta R."/>
            <person name="Mangoni A."/>
            <person name="Gurgui M."/>
            <person name="Oldham N.J."/>
            <person name="van Echten-Deckert G."/>
            <person name="Okamura K."/>
            <person name="Yamamoto K."/>
            <person name="Inoue H."/>
            <person name="Ohkuma M."/>
            <person name="Hongoh Y."/>
            <person name="Miyagishima S.Y."/>
            <person name="Hattori M."/>
            <person name="Piel J."/>
            <person name="Fukatsu T."/>
        </authorList>
    </citation>
    <scope>NUCLEOTIDE SEQUENCE [LARGE SCALE GENOMIC DNA]</scope>
    <source>
        <strain evidence="13 14">DC</strain>
    </source>
</reference>
<dbReference type="PROSITE" id="PS00178">
    <property type="entry name" value="AA_TRNA_LIGASE_I"/>
    <property type="match status" value="1"/>
</dbReference>
<dbReference type="GO" id="GO:0004818">
    <property type="term" value="F:glutamate-tRNA ligase activity"/>
    <property type="evidence" value="ECO:0007669"/>
    <property type="project" value="UniProtKB-UniRule"/>
</dbReference>
<accession>S5RLQ0</accession>
<organism evidence="13 14">
    <name type="scientific">Candidatus Profftella armatura</name>
    <dbReference type="NCBI Taxonomy" id="669502"/>
    <lineage>
        <taxon>Bacteria</taxon>
        <taxon>Pseudomonadati</taxon>
        <taxon>Pseudomonadota</taxon>
        <taxon>Betaproteobacteria</taxon>
        <taxon>Candidatus Profftella</taxon>
    </lineage>
</organism>
<comment type="subcellular location">
    <subcellularLocation>
        <location evidence="1 10">Cytoplasm</location>
    </subcellularLocation>
</comment>
<evidence type="ECO:0000256" key="3">
    <source>
        <dbReference type="ARBA" id="ARBA00011245"/>
    </source>
</evidence>
<dbReference type="GO" id="GO:0008270">
    <property type="term" value="F:zinc ion binding"/>
    <property type="evidence" value="ECO:0007669"/>
    <property type="project" value="InterPro"/>
</dbReference>
<keyword evidence="7 10" id="KW-0067">ATP-binding</keyword>
<dbReference type="GO" id="GO:0005829">
    <property type="term" value="C:cytosol"/>
    <property type="evidence" value="ECO:0007669"/>
    <property type="project" value="TreeGrafter"/>
</dbReference>
<evidence type="ECO:0000256" key="6">
    <source>
        <dbReference type="ARBA" id="ARBA00022741"/>
    </source>
</evidence>
<dbReference type="InterPro" id="IPR000924">
    <property type="entry name" value="Glu/Gln-tRNA-synth"/>
</dbReference>
<dbReference type="GO" id="GO:0006424">
    <property type="term" value="P:glutamyl-tRNA aminoacylation"/>
    <property type="evidence" value="ECO:0007669"/>
    <property type="project" value="UniProtKB-UniRule"/>
</dbReference>
<dbReference type="Gene3D" id="3.40.50.620">
    <property type="entry name" value="HUPs"/>
    <property type="match status" value="1"/>
</dbReference>
<dbReference type="eggNOG" id="COG0008">
    <property type="taxonomic scope" value="Bacteria"/>
</dbReference>
<comment type="function">
    <text evidence="10">Catalyzes the attachment of glutamate to tRNA(Glu) in a two-step reaction: glutamate is first activated by ATP to form Glu-AMP and then transferred to the acceptor end of tRNA(Glu).</text>
</comment>
<dbReference type="FunFam" id="3.40.50.620:FF:000007">
    <property type="entry name" value="Glutamate--tRNA ligase"/>
    <property type="match status" value="1"/>
</dbReference>
<dbReference type="PANTHER" id="PTHR43311">
    <property type="entry name" value="GLUTAMATE--TRNA LIGASE"/>
    <property type="match status" value="1"/>
</dbReference>
<dbReference type="GO" id="GO:0005524">
    <property type="term" value="F:ATP binding"/>
    <property type="evidence" value="ECO:0007669"/>
    <property type="project" value="UniProtKB-UniRule"/>
</dbReference>
<keyword evidence="8 10" id="KW-0648">Protein biosynthesis</keyword>
<dbReference type="CDD" id="cd00808">
    <property type="entry name" value="GluRS_core"/>
    <property type="match status" value="1"/>
</dbReference>
<dbReference type="GO" id="GO:0000049">
    <property type="term" value="F:tRNA binding"/>
    <property type="evidence" value="ECO:0007669"/>
    <property type="project" value="InterPro"/>
</dbReference>
<evidence type="ECO:0000256" key="9">
    <source>
        <dbReference type="ARBA" id="ARBA00023146"/>
    </source>
</evidence>
<dbReference type="RefSeq" id="WP_020915421.1">
    <property type="nucleotide sequence ID" value="NC_021885.1"/>
</dbReference>
<dbReference type="GeneID" id="301553020"/>
<dbReference type="SUPFAM" id="SSF48163">
    <property type="entry name" value="An anticodon-binding domain of class I aminoacyl-tRNA synthetases"/>
    <property type="match status" value="1"/>
</dbReference>
<feature type="binding site" evidence="10">
    <location>
        <position position="245"/>
    </location>
    <ligand>
        <name>ATP</name>
        <dbReference type="ChEBI" id="CHEBI:30616"/>
    </ligand>
</feature>
<evidence type="ECO:0000256" key="10">
    <source>
        <dbReference type="HAMAP-Rule" id="MF_00022"/>
    </source>
</evidence>
<sequence>MTIVRTRFAPSPTGNLHIGGIRTALFSWAYARHFNGIFILRIEDTDINRSTLSATQTIIDGMKWLGLNYDEGPFYQTKRINRYFEIINYLLSNDYAYYCYSSVEEIESFRKKQRSFGEKPRYNRIWRPEPGKILPSIPINRKPVIRFKNPLYGNITWNDLIKGKITISNKELDDLVIVRADGIPTYNFCAAIDDWDMKITHVIRGDDHINNTPRQINILKALGVTLPFYGHLPMVIDSNKVKISKRKEATDIMYYKKKGFLPEAILNYLARLGWSHGNEEIFSIKQFCYWFNDCKYLSKSPAQFNLKKLEWLNNFYIKSYDDKKLLNLIQPIIKKKNIEYNTLNVLKIISLFKNRVNTLTELSDIIIIFYSAPKLHIELLKKYITDIIKLALMECVLQFSNIIWEKQILNITLKKILEKFKLNMPQLAMPLRIILLNKLQTPSIDLILSLFNRNIVLDRIKNAIKNLNNTNKNLHI</sequence>
<dbReference type="InterPro" id="IPR020058">
    <property type="entry name" value="Glu/Gln-tRNA-synth_Ib_cat-dom"/>
</dbReference>
<dbReference type="AlphaFoldDB" id="S5RLQ0"/>
<keyword evidence="4 10" id="KW-0963">Cytoplasm</keyword>
<name>S5RLQ0_9PROT</name>
<feature type="domain" description="Glutamyl/glutaminyl-tRNA synthetase class Ib catalytic" evidence="11">
    <location>
        <begin position="4"/>
        <end position="311"/>
    </location>
</feature>
<dbReference type="InterPro" id="IPR014729">
    <property type="entry name" value="Rossmann-like_a/b/a_fold"/>
</dbReference>
<dbReference type="STRING" id="669502.SSDC_00770"/>
<dbReference type="InterPro" id="IPR004527">
    <property type="entry name" value="Glu-tRNA-ligase_bac/mito"/>
</dbReference>
<evidence type="ECO:0000256" key="2">
    <source>
        <dbReference type="ARBA" id="ARBA00007894"/>
    </source>
</evidence>
<comment type="subunit">
    <text evidence="3 10">Monomer.</text>
</comment>
<dbReference type="KEGG" id="ssdc:SSDC_00770"/>
<protein>
    <recommendedName>
        <fullName evidence="10">Glutamate--tRNA ligase</fullName>
        <ecNumber evidence="10">6.1.1.17</ecNumber>
    </recommendedName>
    <alternativeName>
        <fullName evidence="10">Glutamyl-tRNA synthetase</fullName>
        <shortName evidence="10">GluRS</shortName>
    </alternativeName>
</protein>
<evidence type="ECO:0000259" key="11">
    <source>
        <dbReference type="Pfam" id="PF00749"/>
    </source>
</evidence>
<dbReference type="Proteomes" id="UP000015216">
    <property type="component" value="Chromosome"/>
</dbReference>
<dbReference type="PANTHER" id="PTHR43311:SF2">
    <property type="entry name" value="GLUTAMATE--TRNA LIGASE, MITOCHONDRIAL-RELATED"/>
    <property type="match status" value="1"/>
</dbReference>
<dbReference type="InterPro" id="IPR045462">
    <property type="entry name" value="aa-tRNA-synth_I_cd-bd"/>
</dbReference>
<evidence type="ECO:0000256" key="5">
    <source>
        <dbReference type="ARBA" id="ARBA00022598"/>
    </source>
</evidence>
<dbReference type="EC" id="6.1.1.17" evidence="10"/>
<dbReference type="Gene3D" id="1.10.10.350">
    <property type="match status" value="1"/>
</dbReference>
<dbReference type="Pfam" id="PF00749">
    <property type="entry name" value="tRNA-synt_1c"/>
    <property type="match status" value="1"/>
</dbReference>
<evidence type="ECO:0000313" key="13">
    <source>
        <dbReference type="EMBL" id="AGS06846.1"/>
    </source>
</evidence>
<dbReference type="InterPro" id="IPR033910">
    <property type="entry name" value="GluRS_core"/>
</dbReference>
<evidence type="ECO:0000256" key="7">
    <source>
        <dbReference type="ARBA" id="ARBA00022840"/>
    </source>
</evidence>
<comment type="similarity">
    <text evidence="2 10">Belongs to the class-I aminoacyl-tRNA synthetase family. Glutamate--tRNA ligase type 1 subfamily.</text>
</comment>
<gene>
    <name evidence="10 13" type="primary">gltX</name>
    <name evidence="13" type="ORF">SSDC_00770</name>
</gene>
<dbReference type="Pfam" id="PF19269">
    <property type="entry name" value="Anticodon_2"/>
    <property type="match status" value="1"/>
</dbReference>
<dbReference type="SUPFAM" id="SSF52374">
    <property type="entry name" value="Nucleotidylyl transferase"/>
    <property type="match status" value="1"/>
</dbReference>
<dbReference type="HOGENOM" id="CLU_015768_6_3_4"/>
<dbReference type="InterPro" id="IPR001412">
    <property type="entry name" value="aa-tRNA-synth_I_CS"/>
</dbReference>
<feature type="short sequence motif" description="'KMSKS' region" evidence="10">
    <location>
        <begin position="242"/>
        <end position="246"/>
    </location>
</feature>
<feature type="domain" description="Aminoacyl-tRNA synthetase class I anticodon-binding" evidence="12">
    <location>
        <begin position="325"/>
        <end position="464"/>
    </location>
</feature>
<comment type="catalytic activity">
    <reaction evidence="10">
        <text>tRNA(Glu) + L-glutamate + ATP = L-glutamyl-tRNA(Glu) + AMP + diphosphate</text>
        <dbReference type="Rhea" id="RHEA:23540"/>
        <dbReference type="Rhea" id="RHEA-COMP:9663"/>
        <dbReference type="Rhea" id="RHEA-COMP:9680"/>
        <dbReference type="ChEBI" id="CHEBI:29985"/>
        <dbReference type="ChEBI" id="CHEBI:30616"/>
        <dbReference type="ChEBI" id="CHEBI:33019"/>
        <dbReference type="ChEBI" id="CHEBI:78442"/>
        <dbReference type="ChEBI" id="CHEBI:78520"/>
        <dbReference type="ChEBI" id="CHEBI:456215"/>
        <dbReference type="EC" id="6.1.1.17"/>
    </reaction>
</comment>
<evidence type="ECO:0000256" key="8">
    <source>
        <dbReference type="ARBA" id="ARBA00022917"/>
    </source>
</evidence>
<evidence type="ECO:0000256" key="4">
    <source>
        <dbReference type="ARBA" id="ARBA00022490"/>
    </source>
</evidence>
<dbReference type="PATRIC" id="fig|669502.6.peg.150"/>
<comment type="caution">
    <text evidence="10">Lacks conserved residue(s) required for the propagation of feature annotation.</text>
</comment>
<dbReference type="InterPro" id="IPR020751">
    <property type="entry name" value="aa-tRNA-synth_I_codon-bd_sub2"/>
</dbReference>
<feature type="short sequence motif" description="'HIGH' region" evidence="10">
    <location>
        <begin position="10"/>
        <end position="20"/>
    </location>
</feature>
<keyword evidence="9 10" id="KW-0030">Aminoacyl-tRNA synthetase</keyword>
<evidence type="ECO:0000256" key="1">
    <source>
        <dbReference type="ARBA" id="ARBA00004496"/>
    </source>
</evidence>
<dbReference type="InterPro" id="IPR049940">
    <property type="entry name" value="GluQ/Sye"/>
</dbReference>
<dbReference type="PRINTS" id="PR00987">
    <property type="entry name" value="TRNASYNTHGLU"/>
</dbReference>